<gene>
    <name evidence="2" type="ORF">FSB75_08150</name>
</gene>
<dbReference type="EMBL" id="CP042433">
    <property type="protein sequence ID" value="QEC55867.1"/>
    <property type="molecule type" value="Genomic_DNA"/>
</dbReference>
<sequence length="274" mass="30519">MKQLFILLALIGFLASCRSSRAIGKAVGRKDSTAKAITVAPPVVNKIDTGQLIRNTLADVARRHIDFTTFSAKIDVDYKGTDGKGHSVKANIKMYKDSAIWLSVNATVLSIEGLRLLITKDSVKLLNKLEKTYAARGISFLQETTSLPLNLYSLQELIIGNPVYLDSNVVRYNHSNGLITLLSIGQFFRNAVTFSDADATLVHSKLIDVHTLRNRTADLSYSQYENANGILFPTKRQVIVSETGRLEVKLDFNNYVFNGEVSFPFRVPKNYSRQ</sequence>
<evidence type="ECO:0000256" key="1">
    <source>
        <dbReference type="SAM" id="SignalP"/>
    </source>
</evidence>
<dbReference type="PROSITE" id="PS51257">
    <property type="entry name" value="PROKAR_LIPOPROTEIN"/>
    <property type="match status" value="1"/>
</dbReference>
<keyword evidence="3" id="KW-1185">Reference proteome</keyword>
<dbReference type="Gene3D" id="2.50.20.10">
    <property type="entry name" value="Lipoprotein localisation LolA/LolB/LppX"/>
    <property type="match status" value="1"/>
</dbReference>
<name>A0A5B8UGU8_9BACT</name>
<protein>
    <submittedName>
        <fullName evidence="2">DUF4292 domain-containing protein</fullName>
    </submittedName>
</protein>
<dbReference type="KEGG" id="fgg:FSB75_08150"/>
<proteinExistence type="predicted"/>
<dbReference type="InterPro" id="IPR025634">
    <property type="entry name" value="DUF4292"/>
</dbReference>
<dbReference type="Proteomes" id="UP000321204">
    <property type="component" value="Chromosome"/>
</dbReference>
<dbReference type="AlphaFoldDB" id="A0A5B8UGU8"/>
<evidence type="ECO:0000313" key="3">
    <source>
        <dbReference type="Proteomes" id="UP000321204"/>
    </source>
</evidence>
<evidence type="ECO:0000313" key="2">
    <source>
        <dbReference type="EMBL" id="QEC55867.1"/>
    </source>
</evidence>
<feature type="chain" id="PRO_5023118695" evidence="1">
    <location>
        <begin position="23"/>
        <end position="274"/>
    </location>
</feature>
<reference evidence="2 3" key="1">
    <citation type="journal article" date="2015" name="Int. J. Syst. Evol. Microbiol.">
        <title>Flavisolibacter ginsenosidimutans sp. nov., with ginsenoside-converting activity isolated from soil used for cultivating ginseng.</title>
        <authorList>
            <person name="Zhao Y."/>
            <person name="Liu Q."/>
            <person name="Kang M.S."/>
            <person name="Jin F."/>
            <person name="Yu H."/>
            <person name="Im W.T."/>
        </authorList>
    </citation>
    <scope>NUCLEOTIDE SEQUENCE [LARGE SCALE GENOMIC DNA]</scope>
    <source>
        <strain evidence="2 3">Gsoil 636</strain>
    </source>
</reference>
<dbReference type="Pfam" id="PF14125">
    <property type="entry name" value="DUF4292"/>
    <property type="match status" value="1"/>
</dbReference>
<keyword evidence="1" id="KW-0732">Signal</keyword>
<organism evidence="2 3">
    <name type="scientific">Flavisolibacter ginsenosidimutans</name>
    <dbReference type="NCBI Taxonomy" id="661481"/>
    <lineage>
        <taxon>Bacteria</taxon>
        <taxon>Pseudomonadati</taxon>
        <taxon>Bacteroidota</taxon>
        <taxon>Chitinophagia</taxon>
        <taxon>Chitinophagales</taxon>
        <taxon>Chitinophagaceae</taxon>
        <taxon>Flavisolibacter</taxon>
    </lineage>
</organism>
<accession>A0A5B8UGU8</accession>
<dbReference type="OrthoDB" id="849114at2"/>
<feature type="signal peptide" evidence="1">
    <location>
        <begin position="1"/>
        <end position="22"/>
    </location>
</feature>
<dbReference type="RefSeq" id="WP_146785379.1">
    <property type="nucleotide sequence ID" value="NZ_BAABIO010000001.1"/>
</dbReference>